<feature type="signal peptide" evidence="2">
    <location>
        <begin position="1"/>
        <end position="20"/>
    </location>
</feature>
<protein>
    <submittedName>
        <fullName evidence="3">Uncharacterized protein</fullName>
    </submittedName>
</protein>
<feature type="compositionally biased region" description="Polar residues" evidence="1">
    <location>
        <begin position="157"/>
        <end position="175"/>
    </location>
</feature>
<evidence type="ECO:0000256" key="2">
    <source>
        <dbReference type="SAM" id="SignalP"/>
    </source>
</evidence>
<dbReference type="EMBL" id="JACCJB010000010">
    <property type="protein sequence ID" value="KAF6223725.1"/>
    <property type="molecule type" value="Genomic_DNA"/>
</dbReference>
<evidence type="ECO:0000313" key="3">
    <source>
        <dbReference type="EMBL" id="KAF6223725.1"/>
    </source>
</evidence>
<evidence type="ECO:0000256" key="1">
    <source>
        <dbReference type="SAM" id="MobiDB-lite"/>
    </source>
</evidence>
<organism evidence="3 4">
    <name type="scientific">Letharia lupina</name>
    <dbReference type="NCBI Taxonomy" id="560253"/>
    <lineage>
        <taxon>Eukaryota</taxon>
        <taxon>Fungi</taxon>
        <taxon>Dikarya</taxon>
        <taxon>Ascomycota</taxon>
        <taxon>Pezizomycotina</taxon>
        <taxon>Lecanoromycetes</taxon>
        <taxon>OSLEUM clade</taxon>
        <taxon>Lecanoromycetidae</taxon>
        <taxon>Lecanorales</taxon>
        <taxon>Lecanorineae</taxon>
        <taxon>Parmeliaceae</taxon>
        <taxon>Letharia</taxon>
    </lineage>
</organism>
<feature type="chain" id="PRO_5034818970" evidence="2">
    <location>
        <begin position="21"/>
        <end position="256"/>
    </location>
</feature>
<comment type="caution">
    <text evidence="3">The sequence shown here is derived from an EMBL/GenBank/DDBJ whole genome shotgun (WGS) entry which is preliminary data.</text>
</comment>
<accession>A0A8H6CHL0</accession>
<dbReference type="AlphaFoldDB" id="A0A8H6CHL0"/>
<feature type="region of interest" description="Disordered" evidence="1">
    <location>
        <begin position="72"/>
        <end position="186"/>
    </location>
</feature>
<proteinExistence type="predicted"/>
<gene>
    <name evidence="3" type="ORF">HO133_000568</name>
</gene>
<sequence>MHSATLILALGFTLASTTSAAPLSGPLFTAVSRVPASTATGAANVTAGEFPKHQHTPDCEHNYNAAKHNVTDHNKTTEAPGHATEGNDDERATRAMGNPSPYPRRSNASDYAHPHAVQAHNHTGDYCDHPSHHHHHHHNTSTTDATYDKLIHPPKTINASADPSRPNNGSTTTTAGPRRPDKRSVPMTPRVDVTVCLGTECRDTAVVTADVDGAGELTGVVVGAKDGGRLGRRQEMDFSYEDVARQMSGAGIAGGV</sequence>
<dbReference type="RefSeq" id="XP_037152942.1">
    <property type="nucleotide sequence ID" value="XM_037291507.1"/>
</dbReference>
<reference evidence="3 4" key="1">
    <citation type="journal article" date="2020" name="Genomics">
        <title>Complete, high-quality genomes from long-read metagenomic sequencing of two wolf lichen thalli reveals enigmatic genome architecture.</title>
        <authorList>
            <person name="McKenzie S.K."/>
            <person name="Walston R.F."/>
            <person name="Allen J.L."/>
        </authorList>
    </citation>
    <scope>NUCLEOTIDE SEQUENCE [LARGE SCALE GENOMIC DNA]</scope>
    <source>
        <strain evidence="3">WasteWater1</strain>
    </source>
</reference>
<keyword evidence="2" id="KW-0732">Signal</keyword>
<keyword evidence="4" id="KW-1185">Reference proteome</keyword>
<dbReference type="Proteomes" id="UP000593566">
    <property type="component" value="Unassembled WGS sequence"/>
</dbReference>
<dbReference type="GeneID" id="59328987"/>
<evidence type="ECO:0000313" key="4">
    <source>
        <dbReference type="Proteomes" id="UP000593566"/>
    </source>
</evidence>
<name>A0A8H6CHL0_9LECA</name>